<evidence type="ECO:0000259" key="15">
    <source>
        <dbReference type="PROSITE" id="PS50125"/>
    </source>
</evidence>
<dbReference type="OrthoDB" id="5867840at2759"/>
<dbReference type="Gene3D" id="3.30.70.1230">
    <property type="entry name" value="Nucleotide cyclase"/>
    <property type="match status" value="3"/>
</dbReference>
<dbReference type="SMART" id="SM00044">
    <property type="entry name" value="CYCc"/>
    <property type="match status" value="2"/>
</dbReference>
<dbReference type="InterPro" id="IPR001054">
    <property type="entry name" value="A/G_cyclase"/>
</dbReference>
<evidence type="ECO:0000256" key="9">
    <source>
        <dbReference type="ARBA" id="ARBA00022842"/>
    </source>
</evidence>
<evidence type="ECO:0000313" key="16">
    <source>
        <dbReference type="EMBL" id="EYC43104.1"/>
    </source>
</evidence>
<comment type="catalytic activity">
    <reaction evidence="2">
        <text>ATP = 3',5'-cyclic AMP + diphosphate</text>
        <dbReference type="Rhea" id="RHEA:15389"/>
        <dbReference type="ChEBI" id="CHEBI:30616"/>
        <dbReference type="ChEBI" id="CHEBI:33019"/>
        <dbReference type="ChEBI" id="CHEBI:58165"/>
        <dbReference type="EC" id="4.6.1.1"/>
    </reaction>
</comment>
<evidence type="ECO:0000256" key="5">
    <source>
        <dbReference type="ARBA" id="ARBA00022692"/>
    </source>
</evidence>
<dbReference type="GO" id="GO:0005524">
    <property type="term" value="F:ATP binding"/>
    <property type="evidence" value="ECO:0007669"/>
    <property type="project" value="UniProtKB-KW"/>
</dbReference>
<keyword evidence="11 14" id="KW-0472">Membrane</keyword>
<evidence type="ECO:0000256" key="10">
    <source>
        <dbReference type="ARBA" id="ARBA00022989"/>
    </source>
</evidence>
<feature type="domain" description="Guanylate cyclase" evidence="15">
    <location>
        <begin position="512"/>
        <end position="570"/>
    </location>
</feature>
<evidence type="ECO:0000256" key="7">
    <source>
        <dbReference type="ARBA" id="ARBA00022741"/>
    </source>
</evidence>
<dbReference type="GO" id="GO:0007189">
    <property type="term" value="P:adenylate cyclase-activating G protein-coupled receptor signaling pathway"/>
    <property type="evidence" value="ECO:0007669"/>
    <property type="project" value="TreeGrafter"/>
</dbReference>
<dbReference type="GO" id="GO:0035556">
    <property type="term" value="P:intracellular signal transduction"/>
    <property type="evidence" value="ECO:0007669"/>
    <property type="project" value="InterPro"/>
</dbReference>
<comment type="catalytic activity">
    <reaction evidence="1">
        <text>GTP = 3',5'-cyclic GMP + diphosphate</text>
        <dbReference type="Rhea" id="RHEA:13665"/>
        <dbReference type="ChEBI" id="CHEBI:33019"/>
        <dbReference type="ChEBI" id="CHEBI:37565"/>
        <dbReference type="ChEBI" id="CHEBI:57746"/>
        <dbReference type="EC" id="4.6.1.2"/>
    </reaction>
</comment>
<evidence type="ECO:0000256" key="11">
    <source>
        <dbReference type="ARBA" id="ARBA00023136"/>
    </source>
</evidence>
<dbReference type="Pfam" id="PF00211">
    <property type="entry name" value="Guanylate_cyc"/>
    <property type="match status" value="3"/>
</dbReference>
<feature type="transmembrane region" description="Helical" evidence="14">
    <location>
        <begin position="343"/>
        <end position="362"/>
    </location>
</feature>
<feature type="domain" description="Guanylate cyclase" evidence="15">
    <location>
        <begin position="62"/>
        <end position="187"/>
    </location>
</feature>
<dbReference type="EC" id="4.6.1.1" evidence="4"/>
<feature type="domain" description="Guanylate cyclase" evidence="15">
    <location>
        <begin position="874"/>
        <end position="1002"/>
    </location>
</feature>
<comment type="caution">
    <text evidence="16">The sequence shown here is derived from an EMBL/GenBank/DDBJ whole genome shotgun (WGS) entry which is preliminary data.</text>
</comment>
<dbReference type="STRING" id="53326.A0A016WTI0"/>
<evidence type="ECO:0000256" key="1">
    <source>
        <dbReference type="ARBA" id="ARBA00001436"/>
    </source>
</evidence>
<proteinExistence type="predicted"/>
<dbReference type="GO" id="GO:0006171">
    <property type="term" value="P:cAMP biosynthetic process"/>
    <property type="evidence" value="ECO:0007669"/>
    <property type="project" value="TreeGrafter"/>
</dbReference>
<feature type="region of interest" description="Disordered" evidence="13">
    <location>
        <begin position="734"/>
        <end position="764"/>
    </location>
</feature>
<comment type="subcellular location">
    <subcellularLocation>
        <location evidence="3">Membrane</location>
        <topology evidence="3">Multi-pass membrane protein</topology>
    </subcellularLocation>
</comment>
<feature type="region of interest" description="Disordered" evidence="13">
    <location>
        <begin position="1163"/>
        <end position="1214"/>
    </location>
</feature>
<keyword evidence="17" id="KW-1185">Reference proteome</keyword>
<evidence type="ECO:0000256" key="8">
    <source>
        <dbReference type="ARBA" id="ARBA00022840"/>
    </source>
</evidence>
<accession>A0A016WTI0</accession>
<dbReference type="Proteomes" id="UP000024635">
    <property type="component" value="Unassembled WGS sequence"/>
</dbReference>
<feature type="transmembrane region" description="Helical" evidence="14">
    <location>
        <begin position="437"/>
        <end position="455"/>
    </location>
</feature>
<keyword evidence="10 14" id="KW-1133">Transmembrane helix</keyword>
<keyword evidence="12" id="KW-0456">Lyase</keyword>
<keyword evidence="9" id="KW-0460">Magnesium</keyword>
<feature type="region of interest" description="Disordered" evidence="13">
    <location>
        <begin position="1283"/>
        <end position="1328"/>
    </location>
</feature>
<keyword evidence="5 14" id="KW-0812">Transmembrane</keyword>
<feature type="transmembrane region" description="Helical" evidence="14">
    <location>
        <begin position="382"/>
        <end position="400"/>
    </location>
</feature>
<evidence type="ECO:0000256" key="14">
    <source>
        <dbReference type="SAM" id="Phobius"/>
    </source>
</evidence>
<sequence length="1388" mass="156917">MCCTSLFEEGKATKKNLQCPRHAPYKSRLLAAFLPQHLISAARLQIATNNPHIYAEHYPQVTVAYGRLIGFEAVLSQCSSLDAARVLKEVEQRIDRLCDLNGCTKVASEGITVISSIPSHDPYHALNVVRFALQLEALVESFRDATTADVAVCVGIDSGSVSAGVVGSTKWHYDVIGVTVDNAILLQSNAPAHGVFLTEETRQLVEGHYTLEHIGEIWRVSGGSPGPELFPVNKRFSMVTVPQGINRLLQTLTTIDPQIKTMGATKKRKAKLQDEDDQKKDPSSSKGSFMNSLSLQFKNNRLETEFHKEMDHWFIPALAISIFFLVVYGIYHMLVMPRLITSLALIVVALTLMFFILLMLYINYFHSFSQFITRTSHGHSLTILLIMAILFLCGIVNTFSCPQPEQADVCQTVHFSAFSFAMWMLTTAVFIRFSSVYLLGVLTFAIFIYTIQIFLTHPPIGPQEFTVEFDLWVGLSSLAALVFLHARRCEKLMRLDFLSVVKVNETPWTIGELLHTLAQFLLQATQFASEKDFQVQIGMDCGSALSLVADTDQPRYELWGETVERARILMQSASQGKTFVSEEIFLALRPRNLHFSTKPMKVLPNLNAYILYSTEDNTPNESMPREEQERHTQCMFEAAQNVDSQLTSSMASSFSSELQSIDGGGETDSDIEWITPETALMRQSTSSHQPREPVIPLRSNYRMSDYNPYREPYRAQDVMAQRFSDSYKGDHVSQYSDWSEQESRAPSRGSQRARRRWRGGSKSSLRHPFSWMKRVFHKAQVLMSKICKRSVTYALSMDTIQVRRAYDSAKIGTCVWQQCCWRCEGRGGVEESSSKDRFLLLNSQVLLNLVPPHVAPWVVAKTGEQWHHAHHSVGVAYMTVSGFNLAGEQGLNGLNYVFTSFDQQLTNFRGIEKIKSANRFYIVAVGLLPDAAQNVNETPWTIGELLHTLAQFLLQATQFASEKDFQVQIGMDCGSALSLVADTDQPRYELWGETVERARILMQSASQGKTFVSEEIFLALRPRNLHFSTKPMKVLPNLNAYILYSTEDNTPNESMPREEQERHTQCMFEAAQNVDSQLTSSMASSFSSELQSIDGGGETDSDIEWITPETALMRQSTSSHQPREPVIPLRSNYRMSDYNPYREPYRAQDVMAQRFSDSYKGDHVSQYSDWSEQESRAPSRGSQRARRRWRGGSKSSLRHPFSWMKRGTSTDYDESLADPAERLEAAANRVDRMLQELNAYGDFADVKPLEYRPFPTAAYGSMKSVHRAMSSACHTEYDNAESEAALSDVEPNANGRTSRSHEKRRKRRWRSQKGEDADTESQCSSAASSVDLDPLRWKSVHSIGYENEYEMQSDNEGLAIEEMKALSRDIRKNFGDFKLATFDDIDQD</sequence>
<keyword evidence="6" id="KW-0479">Metal-binding</keyword>
<evidence type="ECO:0000256" key="13">
    <source>
        <dbReference type="SAM" id="MobiDB-lite"/>
    </source>
</evidence>
<protein>
    <recommendedName>
        <fullName evidence="4">adenylate cyclase</fullName>
        <ecNumber evidence="4">4.6.1.1</ecNumber>
    </recommendedName>
</protein>
<dbReference type="GO" id="GO:0005886">
    <property type="term" value="C:plasma membrane"/>
    <property type="evidence" value="ECO:0007669"/>
    <property type="project" value="TreeGrafter"/>
</dbReference>
<feature type="region of interest" description="Disordered" evidence="13">
    <location>
        <begin position="263"/>
        <end position="290"/>
    </location>
</feature>
<evidence type="ECO:0000256" key="3">
    <source>
        <dbReference type="ARBA" id="ARBA00004141"/>
    </source>
</evidence>
<dbReference type="CDD" id="cd07302">
    <property type="entry name" value="CHD"/>
    <property type="match status" value="1"/>
</dbReference>
<dbReference type="PANTHER" id="PTHR45627:SF26">
    <property type="entry name" value="ADENYLATE CYCLASE TYPE 1"/>
    <property type="match status" value="1"/>
</dbReference>
<feature type="compositionally biased region" description="Basic and acidic residues" evidence="13">
    <location>
        <begin position="271"/>
        <end position="283"/>
    </location>
</feature>
<dbReference type="PROSITE" id="PS50125">
    <property type="entry name" value="GUANYLATE_CYCLASE_2"/>
    <property type="match status" value="3"/>
</dbReference>
<gene>
    <name evidence="16" type="primary">Acey_s0503.g2640</name>
    <name evidence="16" type="synonym">Acey-acy-3</name>
    <name evidence="16" type="ORF">Y032_0503g2640</name>
</gene>
<feature type="compositionally biased region" description="Basic residues" evidence="13">
    <location>
        <begin position="1301"/>
        <end position="1311"/>
    </location>
</feature>
<dbReference type="EMBL" id="JARK01000103">
    <property type="protein sequence ID" value="EYC43104.1"/>
    <property type="molecule type" value="Genomic_DNA"/>
</dbReference>
<name>A0A016WTI0_9BILA</name>
<evidence type="ECO:0000256" key="2">
    <source>
        <dbReference type="ARBA" id="ARBA00001593"/>
    </source>
</evidence>
<evidence type="ECO:0000256" key="6">
    <source>
        <dbReference type="ARBA" id="ARBA00022723"/>
    </source>
</evidence>
<feature type="transmembrane region" description="Helical" evidence="14">
    <location>
        <begin position="313"/>
        <end position="331"/>
    </location>
</feature>
<organism evidence="16 17">
    <name type="scientific">Ancylostoma ceylanicum</name>
    <dbReference type="NCBI Taxonomy" id="53326"/>
    <lineage>
        <taxon>Eukaryota</taxon>
        <taxon>Metazoa</taxon>
        <taxon>Ecdysozoa</taxon>
        <taxon>Nematoda</taxon>
        <taxon>Chromadorea</taxon>
        <taxon>Rhabditida</taxon>
        <taxon>Rhabditina</taxon>
        <taxon>Rhabditomorpha</taxon>
        <taxon>Strongyloidea</taxon>
        <taxon>Ancylostomatidae</taxon>
        <taxon>Ancylostomatinae</taxon>
        <taxon>Ancylostoma</taxon>
    </lineage>
</organism>
<evidence type="ECO:0000256" key="4">
    <source>
        <dbReference type="ARBA" id="ARBA00012201"/>
    </source>
</evidence>
<dbReference type="GO" id="GO:0004016">
    <property type="term" value="F:adenylate cyclase activity"/>
    <property type="evidence" value="ECO:0007669"/>
    <property type="project" value="UniProtKB-EC"/>
</dbReference>
<dbReference type="SUPFAM" id="SSF55073">
    <property type="entry name" value="Nucleotide cyclase"/>
    <property type="match status" value="3"/>
</dbReference>
<keyword evidence="8" id="KW-0067">ATP-binding</keyword>
<dbReference type="GO" id="GO:0004383">
    <property type="term" value="F:guanylate cyclase activity"/>
    <property type="evidence" value="ECO:0007669"/>
    <property type="project" value="UniProtKB-EC"/>
</dbReference>
<reference evidence="17" key="1">
    <citation type="journal article" date="2015" name="Nat. Genet.">
        <title>The genome and transcriptome of the zoonotic hookworm Ancylostoma ceylanicum identify infection-specific gene families.</title>
        <authorList>
            <person name="Schwarz E.M."/>
            <person name="Hu Y."/>
            <person name="Antoshechkin I."/>
            <person name="Miller M.M."/>
            <person name="Sternberg P.W."/>
            <person name="Aroian R.V."/>
        </authorList>
    </citation>
    <scope>NUCLEOTIDE SEQUENCE</scope>
    <source>
        <strain evidence="17">HY135</strain>
    </source>
</reference>
<keyword evidence="7" id="KW-0547">Nucleotide-binding</keyword>
<dbReference type="InterPro" id="IPR029787">
    <property type="entry name" value="Nucleotide_cyclase"/>
</dbReference>
<dbReference type="GO" id="GO:0046872">
    <property type="term" value="F:metal ion binding"/>
    <property type="evidence" value="ECO:0007669"/>
    <property type="project" value="UniProtKB-KW"/>
</dbReference>
<dbReference type="PANTHER" id="PTHR45627">
    <property type="entry name" value="ADENYLATE CYCLASE TYPE 1"/>
    <property type="match status" value="1"/>
</dbReference>
<evidence type="ECO:0000256" key="12">
    <source>
        <dbReference type="ARBA" id="ARBA00023239"/>
    </source>
</evidence>
<evidence type="ECO:0000313" key="17">
    <source>
        <dbReference type="Proteomes" id="UP000024635"/>
    </source>
</evidence>